<keyword evidence="9" id="KW-0539">Nucleus</keyword>
<dbReference type="PANTHER" id="PTHR11618:SF4">
    <property type="entry name" value="TRANSCRIPTION FACTOR IIIB 90 KDA SUBUNIT"/>
    <property type="match status" value="1"/>
</dbReference>
<feature type="compositionally biased region" description="Low complexity" evidence="11">
    <location>
        <begin position="459"/>
        <end position="491"/>
    </location>
</feature>
<evidence type="ECO:0000259" key="12">
    <source>
        <dbReference type="SMART" id="SM00385"/>
    </source>
</evidence>
<keyword evidence="5" id="KW-0862">Zinc</keyword>
<feature type="region of interest" description="Disordered" evidence="11">
    <location>
        <begin position="1"/>
        <end position="47"/>
    </location>
</feature>
<comment type="caution">
    <text evidence="13">The sequence shown here is derived from an EMBL/GenBank/DDBJ whole genome shotgun (WGS) entry which is preliminary data.</text>
</comment>
<evidence type="ECO:0000256" key="3">
    <source>
        <dbReference type="ARBA" id="ARBA00022723"/>
    </source>
</evidence>
<keyword evidence="8" id="KW-0804">Transcription</keyword>
<dbReference type="SUPFAM" id="SSF47954">
    <property type="entry name" value="Cyclin-like"/>
    <property type="match status" value="2"/>
</dbReference>
<keyword evidence="6" id="KW-0805">Transcription regulation</keyword>
<feature type="region of interest" description="Disordered" evidence="11">
    <location>
        <begin position="108"/>
        <end position="127"/>
    </location>
</feature>
<dbReference type="GO" id="GO:0017025">
    <property type="term" value="F:TBP-class protein binding"/>
    <property type="evidence" value="ECO:0007669"/>
    <property type="project" value="InterPro"/>
</dbReference>
<dbReference type="PANTHER" id="PTHR11618">
    <property type="entry name" value="TRANSCRIPTION INITIATION FACTOR IIB-RELATED"/>
    <property type="match status" value="1"/>
</dbReference>
<evidence type="ECO:0000313" key="13">
    <source>
        <dbReference type="EMBL" id="PNS15795.1"/>
    </source>
</evidence>
<feature type="region of interest" description="Disordered" evidence="11">
    <location>
        <begin position="673"/>
        <end position="724"/>
    </location>
</feature>
<dbReference type="FunFam" id="1.10.472.10:FF:000007">
    <property type="entry name" value="Transcription factor IIIB 90 kDa subunit"/>
    <property type="match status" value="1"/>
</dbReference>
<evidence type="ECO:0000256" key="10">
    <source>
        <dbReference type="ARBA" id="ARBA00031009"/>
    </source>
</evidence>
<evidence type="ECO:0000256" key="8">
    <source>
        <dbReference type="ARBA" id="ARBA00023163"/>
    </source>
</evidence>
<dbReference type="OrthoDB" id="511529at2759"/>
<feature type="compositionally biased region" description="Low complexity" evidence="11">
    <location>
        <begin position="762"/>
        <end position="783"/>
    </location>
</feature>
<name>A0A2K1QKW5_9PEZI</name>
<comment type="similarity">
    <text evidence="2">Belongs to the TFIIB family.</text>
</comment>
<dbReference type="AlphaFoldDB" id="A0A2K1QKW5"/>
<gene>
    <name evidence="13" type="ORF">CAC42_4247</name>
</gene>
<feature type="domain" description="Cyclin-like" evidence="12">
    <location>
        <begin position="127"/>
        <end position="209"/>
    </location>
</feature>
<dbReference type="Proteomes" id="UP000243797">
    <property type="component" value="Unassembled WGS sequence"/>
</dbReference>
<dbReference type="Pfam" id="PF00382">
    <property type="entry name" value="TFIIB"/>
    <property type="match status" value="2"/>
</dbReference>
<feature type="compositionally biased region" description="Basic residues" evidence="11">
    <location>
        <begin position="10"/>
        <end position="19"/>
    </location>
</feature>
<dbReference type="InterPro" id="IPR036915">
    <property type="entry name" value="Cyclin-like_sf"/>
</dbReference>
<dbReference type="Gene3D" id="1.20.5.650">
    <property type="entry name" value="Single helix bin"/>
    <property type="match status" value="1"/>
</dbReference>
<dbReference type="CDD" id="cd20554">
    <property type="entry name" value="CYCLIN_TFIIIB90_rpt2"/>
    <property type="match status" value="1"/>
</dbReference>
<dbReference type="Gene3D" id="1.10.472.10">
    <property type="entry name" value="Cyclin-like"/>
    <property type="match status" value="2"/>
</dbReference>
<dbReference type="Pfam" id="PF07741">
    <property type="entry name" value="BRF1"/>
    <property type="match status" value="1"/>
</dbReference>
<feature type="compositionally biased region" description="Acidic residues" evidence="11">
    <location>
        <begin position="867"/>
        <end position="888"/>
    </location>
</feature>
<dbReference type="GO" id="GO:0000126">
    <property type="term" value="C:transcription factor TFIIIB complex"/>
    <property type="evidence" value="ECO:0007669"/>
    <property type="project" value="TreeGrafter"/>
</dbReference>
<feature type="compositionally biased region" description="Acidic residues" evidence="11">
    <location>
        <begin position="897"/>
        <end position="921"/>
    </location>
</feature>
<accession>A0A2K1QKW5</accession>
<protein>
    <recommendedName>
        <fullName evidence="10">B-related factor 1</fullName>
    </recommendedName>
</protein>
<dbReference type="GO" id="GO:0001006">
    <property type="term" value="F:RNA polymerase III type 3 promoter sequence-specific DNA binding"/>
    <property type="evidence" value="ECO:0007669"/>
    <property type="project" value="TreeGrafter"/>
</dbReference>
<dbReference type="GO" id="GO:0070897">
    <property type="term" value="P:transcription preinitiation complex assembly"/>
    <property type="evidence" value="ECO:0007669"/>
    <property type="project" value="InterPro"/>
</dbReference>
<dbReference type="GO" id="GO:0000995">
    <property type="term" value="F:RNA polymerase III general transcription initiation factor activity"/>
    <property type="evidence" value="ECO:0007669"/>
    <property type="project" value="TreeGrafter"/>
</dbReference>
<reference evidence="13 14" key="1">
    <citation type="submission" date="2017-06" db="EMBL/GenBank/DDBJ databases">
        <title>Draft genome sequence of a variant of Elsinoe murrayae.</title>
        <authorList>
            <person name="Cheng Q."/>
        </authorList>
    </citation>
    <scope>NUCLEOTIDE SEQUENCE [LARGE SCALE GENOMIC DNA]</scope>
    <source>
        <strain evidence="13 14">CQ-2017a</strain>
    </source>
</reference>
<dbReference type="GO" id="GO:0097550">
    <property type="term" value="C:transcription preinitiation complex"/>
    <property type="evidence" value="ECO:0007669"/>
    <property type="project" value="TreeGrafter"/>
</dbReference>
<keyword evidence="14" id="KW-1185">Reference proteome</keyword>
<dbReference type="InterPro" id="IPR013763">
    <property type="entry name" value="Cyclin-like_dom"/>
</dbReference>
<evidence type="ECO:0000256" key="2">
    <source>
        <dbReference type="ARBA" id="ARBA00010857"/>
    </source>
</evidence>
<evidence type="ECO:0000256" key="6">
    <source>
        <dbReference type="ARBA" id="ARBA00023015"/>
    </source>
</evidence>
<organism evidence="13 14">
    <name type="scientific">Sphaceloma murrayae</name>
    <dbReference type="NCBI Taxonomy" id="2082308"/>
    <lineage>
        <taxon>Eukaryota</taxon>
        <taxon>Fungi</taxon>
        <taxon>Dikarya</taxon>
        <taxon>Ascomycota</taxon>
        <taxon>Pezizomycotina</taxon>
        <taxon>Dothideomycetes</taxon>
        <taxon>Dothideomycetidae</taxon>
        <taxon>Myriangiales</taxon>
        <taxon>Elsinoaceae</taxon>
        <taxon>Sphaceloma</taxon>
    </lineage>
</organism>
<keyword evidence="4" id="KW-0863">Zinc-finger</keyword>
<dbReference type="InterPro" id="IPR000812">
    <property type="entry name" value="TFIIB"/>
</dbReference>
<feature type="compositionally biased region" description="Basic and acidic residues" evidence="11">
    <location>
        <begin position="807"/>
        <end position="818"/>
    </location>
</feature>
<dbReference type="InterPro" id="IPR013150">
    <property type="entry name" value="TFIIB_cyclin"/>
</dbReference>
<feature type="compositionally biased region" description="Polar residues" evidence="11">
    <location>
        <begin position="519"/>
        <end position="530"/>
    </location>
</feature>
<feature type="region of interest" description="Disordered" evidence="11">
    <location>
        <begin position="404"/>
        <end position="546"/>
    </location>
</feature>
<keyword evidence="3" id="KW-0479">Metal-binding</keyword>
<dbReference type="GO" id="GO:0006384">
    <property type="term" value="P:transcription initiation at RNA polymerase III promoter"/>
    <property type="evidence" value="ECO:0007669"/>
    <property type="project" value="UniProtKB-ARBA"/>
</dbReference>
<feature type="compositionally biased region" description="Low complexity" evidence="11">
    <location>
        <begin position="428"/>
        <end position="440"/>
    </location>
</feature>
<feature type="compositionally biased region" description="Low complexity" evidence="11">
    <location>
        <begin position="851"/>
        <end position="862"/>
    </location>
</feature>
<evidence type="ECO:0000256" key="5">
    <source>
        <dbReference type="ARBA" id="ARBA00022833"/>
    </source>
</evidence>
<feature type="compositionally biased region" description="Basic and acidic residues" evidence="11">
    <location>
        <begin position="117"/>
        <end position="127"/>
    </location>
</feature>
<keyword evidence="7" id="KW-0010">Activator</keyword>
<dbReference type="FunFam" id="1.10.472.10:FF:000002">
    <property type="entry name" value="Transcription factor IIIB 90 kDa subunit"/>
    <property type="match status" value="1"/>
</dbReference>
<feature type="region of interest" description="Disordered" evidence="11">
    <location>
        <begin position="326"/>
        <end position="352"/>
    </location>
</feature>
<evidence type="ECO:0000256" key="4">
    <source>
        <dbReference type="ARBA" id="ARBA00022771"/>
    </source>
</evidence>
<dbReference type="InParanoid" id="A0A2K1QKW5"/>
<feature type="region of interest" description="Disordered" evidence="11">
    <location>
        <begin position="736"/>
        <end position="931"/>
    </location>
</feature>
<dbReference type="GO" id="GO:0005634">
    <property type="term" value="C:nucleus"/>
    <property type="evidence" value="ECO:0007669"/>
    <property type="project" value="UniProtKB-SubCell"/>
</dbReference>
<dbReference type="EMBL" id="NKHZ01000068">
    <property type="protein sequence ID" value="PNS15795.1"/>
    <property type="molecule type" value="Genomic_DNA"/>
</dbReference>
<dbReference type="GO" id="GO:0008270">
    <property type="term" value="F:zinc ion binding"/>
    <property type="evidence" value="ECO:0007669"/>
    <property type="project" value="UniProtKB-KW"/>
</dbReference>
<feature type="compositionally biased region" description="Polar residues" evidence="11">
    <location>
        <begin position="495"/>
        <end position="504"/>
    </location>
</feature>
<feature type="compositionally biased region" description="Basic residues" evidence="11">
    <location>
        <begin position="682"/>
        <end position="691"/>
    </location>
</feature>
<dbReference type="InterPro" id="IPR011665">
    <property type="entry name" value="BRF1_TBP-bd_dom"/>
</dbReference>
<sequence>MSVAAPTIKPAKRINRLRNKTFTPIPAQPPPPPLSTTAQKQTRKCCDEPQHETHDGVLLCVNCGTQISENNIVAEVTFGETSTGAAQVQGGYVGQDSRYAKTLGGQASRRIGGQYQSREETEQNGRSELRQLGTQLRIPTHVEDVAFSLWKLAATHNFIQGRRTNEVAGACLYAACRREENNTIMLMDISEAQSVNVFKLGDIYKELCKTLYLEAHHHVKPVMEVEPLIMKYCSRLEFGDKTREVAADAARIIKRMKRDWMVTGRHPAGLCGACIILAARMNNFRRTVREVVYIVKVSDLTIASRLQEFKNTRSSTMSVKDFRDKGHRVKYAHDPPSVNAAKKRQEKLERAMKRRAARMELMASGGMSDTASIVSTQSSATIASQTAEGASDTESGQIFHSVDNEQPATDSVQTQTTDDEQDPTDNESASAAQGSSEASSTIPTKRKRSSARTHDKITQQQQQQQQQQTPPATAEQSQPESEPSASQASEPMPDATSQAPSTTEGPRRDADGFVIPQLPSASQARASATPTPEGEPAPKKRRKAAKPIIKLTEADFASESELAEDIETILQDPTCVSAREDTEREKLEQRAAVTADEQRALSLAALTARLAARGCGTAAISDSEIISPEEFADDPEVANALLDEEAVKVKETIWLRDNEDWLRAQQAKLLRQELEKAEGRSEKKKKKRKRSRMGDGTVLTEKGTPVMSPADAAQRMLEKRGTKGYSKNIDYAALNRVFGGDVGPSETEKKRMRKRDGSEVPSESGASTAASRRSSVSSNAAARPKIGEGSFIMEDQGDVSSGKIAGKRAERKALERVRRSSGSGSATPEREAVTPAPGSEKVDGTEENVEAPAGPGAQQDAAIEIPDNNDEEDDDDDEDEDEDEDTFEAAESWAGDVPEEQEFDDEGDVEDAAMNDFEGDPDVYGSGLGTF</sequence>
<evidence type="ECO:0000313" key="14">
    <source>
        <dbReference type="Proteomes" id="UP000243797"/>
    </source>
</evidence>
<proteinExistence type="inferred from homology"/>
<evidence type="ECO:0000256" key="9">
    <source>
        <dbReference type="ARBA" id="ARBA00023242"/>
    </source>
</evidence>
<feature type="domain" description="Cyclin-like" evidence="12">
    <location>
        <begin position="227"/>
        <end position="311"/>
    </location>
</feature>
<evidence type="ECO:0000256" key="1">
    <source>
        <dbReference type="ARBA" id="ARBA00004123"/>
    </source>
</evidence>
<evidence type="ECO:0000256" key="7">
    <source>
        <dbReference type="ARBA" id="ARBA00023159"/>
    </source>
</evidence>
<comment type="subcellular location">
    <subcellularLocation>
        <location evidence="1">Nucleus</location>
    </subcellularLocation>
</comment>
<dbReference type="SMART" id="SM00385">
    <property type="entry name" value="CYCLIN"/>
    <property type="match status" value="2"/>
</dbReference>
<evidence type="ECO:0000256" key="11">
    <source>
        <dbReference type="SAM" id="MobiDB-lite"/>
    </source>
</evidence>
<dbReference type="STRING" id="2082308.A0A2K1QKW5"/>